<dbReference type="InterPro" id="IPR001647">
    <property type="entry name" value="HTH_TetR"/>
</dbReference>
<keyword evidence="5" id="KW-1185">Reference proteome</keyword>
<dbReference type="PROSITE" id="PS50977">
    <property type="entry name" value="HTH_TETR_2"/>
    <property type="match status" value="1"/>
</dbReference>
<evidence type="ECO:0000259" key="3">
    <source>
        <dbReference type="PROSITE" id="PS50977"/>
    </source>
</evidence>
<protein>
    <submittedName>
        <fullName evidence="4">TetR/AcrR family transcriptional regulator</fullName>
    </submittedName>
</protein>
<dbReference type="Gene3D" id="1.10.357.10">
    <property type="entry name" value="Tetracycline Repressor, domain 2"/>
    <property type="match status" value="1"/>
</dbReference>
<reference evidence="4 5" key="1">
    <citation type="submission" date="2020-08" db="EMBL/GenBank/DDBJ databases">
        <title>Edaphobacter telluris sp. nov. and Acidobacterium dinghuensis sp. nov., two acidobacteria isolated from forest soil.</title>
        <authorList>
            <person name="Fu J."/>
            <person name="Qiu L."/>
        </authorList>
    </citation>
    <scope>NUCLEOTIDE SEQUENCE [LARGE SCALE GENOMIC DNA]</scope>
    <source>
        <strain evidence="4">4Y35</strain>
    </source>
</reference>
<dbReference type="InterPro" id="IPR050109">
    <property type="entry name" value="HTH-type_TetR-like_transc_reg"/>
</dbReference>
<dbReference type="Proteomes" id="UP000515312">
    <property type="component" value="Chromosome"/>
</dbReference>
<proteinExistence type="predicted"/>
<gene>
    <name evidence="4" type="ORF">H7849_10865</name>
</gene>
<dbReference type="EMBL" id="CP060394">
    <property type="protein sequence ID" value="QNI34344.1"/>
    <property type="molecule type" value="Genomic_DNA"/>
</dbReference>
<name>A0A7G8BP74_9BACT</name>
<dbReference type="KEGG" id="adin:H7849_10865"/>
<dbReference type="AlphaFoldDB" id="A0A7G8BP74"/>
<dbReference type="GO" id="GO:0003677">
    <property type="term" value="F:DNA binding"/>
    <property type="evidence" value="ECO:0007669"/>
    <property type="project" value="UniProtKB-UniRule"/>
</dbReference>
<feature type="domain" description="HTH tetR-type" evidence="3">
    <location>
        <begin position="7"/>
        <end position="66"/>
    </location>
</feature>
<evidence type="ECO:0000313" key="5">
    <source>
        <dbReference type="Proteomes" id="UP000515312"/>
    </source>
</evidence>
<accession>A0A7G8BP74</accession>
<dbReference type="InterPro" id="IPR009057">
    <property type="entry name" value="Homeodomain-like_sf"/>
</dbReference>
<evidence type="ECO:0000313" key="4">
    <source>
        <dbReference type="EMBL" id="QNI34344.1"/>
    </source>
</evidence>
<dbReference type="PANTHER" id="PTHR30055:SF222">
    <property type="entry name" value="REGULATORY PROTEIN"/>
    <property type="match status" value="1"/>
</dbReference>
<evidence type="ECO:0000256" key="1">
    <source>
        <dbReference type="ARBA" id="ARBA00023125"/>
    </source>
</evidence>
<dbReference type="PRINTS" id="PR00455">
    <property type="entry name" value="HTHTETR"/>
</dbReference>
<evidence type="ECO:0000256" key="2">
    <source>
        <dbReference type="PROSITE-ProRule" id="PRU00335"/>
    </source>
</evidence>
<dbReference type="Pfam" id="PF00440">
    <property type="entry name" value="TetR_N"/>
    <property type="match status" value="1"/>
</dbReference>
<sequence>MARLRSPEKRSAILEAAIHEIAENGIGAATAKIAARAGVANGTLFTYFASKEELLNELYLDLKNEFYRRVNADFPQKASLERRTWHVWSSFLDWGIEFPNKRKVSMQLNVSDLITPDTRARSATERGAIDALLNELEAREALHGLPKGFAAAMMAAMQEATMDFVTKQPGQRKKLSENAFKILWRALR</sequence>
<dbReference type="RefSeq" id="WP_186746443.1">
    <property type="nucleotide sequence ID" value="NZ_CP060394.1"/>
</dbReference>
<keyword evidence="1 2" id="KW-0238">DNA-binding</keyword>
<feature type="DNA-binding region" description="H-T-H motif" evidence="2">
    <location>
        <begin position="29"/>
        <end position="48"/>
    </location>
</feature>
<dbReference type="PANTHER" id="PTHR30055">
    <property type="entry name" value="HTH-TYPE TRANSCRIPTIONAL REGULATOR RUTR"/>
    <property type="match status" value="1"/>
</dbReference>
<organism evidence="4 5">
    <name type="scientific">Alloacidobacterium dinghuense</name>
    <dbReference type="NCBI Taxonomy" id="2763107"/>
    <lineage>
        <taxon>Bacteria</taxon>
        <taxon>Pseudomonadati</taxon>
        <taxon>Acidobacteriota</taxon>
        <taxon>Terriglobia</taxon>
        <taxon>Terriglobales</taxon>
        <taxon>Acidobacteriaceae</taxon>
        <taxon>Alloacidobacterium</taxon>
    </lineage>
</organism>
<dbReference type="SUPFAM" id="SSF46689">
    <property type="entry name" value="Homeodomain-like"/>
    <property type="match status" value="1"/>
</dbReference>